<evidence type="ECO:0000256" key="2">
    <source>
        <dbReference type="ARBA" id="ARBA00008767"/>
    </source>
</evidence>
<dbReference type="Pfam" id="PF07524">
    <property type="entry name" value="Bromo_TP"/>
    <property type="match status" value="1"/>
</dbReference>
<dbReference type="AlphaFoldDB" id="A0A163E9P8"/>
<evidence type="ECO:0000256" key="4">
    <source>
        <dbReference type="ARBA" id="ARBA00023015"/>
    </source>
</evidence>
<comment type="subcellular location">
    <subcellularLocation>
        <location evidence="1">Nucleus</location>
    </subcellularLocation>
</comment>
<name>A0A163E9P8_DIDRA</name>
<dbReference type="STRING" id="5454.A0A163E9P8"/>
<dbReference type="InterPro" id="IPR009072">
    <property type="entry name" value="Histone-fold"/>
</dbReference>
<comment type="caution">
    <text evidence="8">The sequence shown here is derived from an EMBL/GenBank/DDBJ whole genome shotgun (WGS) entry which is preliminary data.</text>
</comment>
<feature type="region of interest" description="Disordered" evidence="7">
    <location>
        <begin position="206"/>
        <end position="233"/>
    </location>
</feature>
<dbReference type="GO" id="GO:0046982">
    <property type="term" value="F:protein heterodimerization activity"/>
    <property type="evidence" value="ECO:0007669"/>
    <property type="project" value="InterPro"/>
</dbReference>
<gene>
    <name evidence="8" type="ORF">ST47_g5241</name>
</gene>
<reference evidence="8 9" key="1">
    <citation type="journal article" date="2016" name="Sci. Rep.">
        <title>Draft genome sequencing and secretome analysis of fungal phytopathogen Ascochyta rabiei provides insight into the necrotrophic effector repertoire.</title>
        <authorList>
            <person name="Verma S."/>
            <person name="Gazara R.K."/>
            <person name="Nizam S."/>
            <person name="Parween S."/>
            <person name="Chattopadhyay D."/>
            <person name="Verma P.K."/>
        </authorList>
    </citation>
    <scope>NUCLEOTIDE SEQUENCE [LARGE SCALE GENOMIC DNA]</scope>
    <source>
        <strain evidence="8 9">ArDII</strain>
    </source>
</reference>
<dbReference type="Gene3D" id="1.10.20.10">
    <property type="entry name" value="Histone, subunit A"/>
    <property type="match status" value="1"/>
</dbReference>
<keyword evidence="9" id="KW-1185">Reference proteome</keyword>
<feature type="compositionally biased region" description="Basic and acidic residues" evidence="7">
    <location>
        <begin position="279"/>
        <end position="297"/>
    </location>
</feature>
<evidence type="ECO:0000256" key="3">
    <source>
        <dbReference type="ARBA" id="ARBA00017307"/>
    </source>
</evidence>
<evidence type="ECO:0000313" key="8">
    <source>
        <dbReference type="EMBL" id="KZM23591.1"/>
    </source>
</evidence>
<feature type="compositionally biased region" description="Low complexity" evidence="7">
    <location>
        <begin position="8"/>
        <end position="18"/>
    </location>
</feature>
<evidence type="ECO:0000256" key="6">
    <source>
        <dbReference type="ARBA" id="ARBA00023242"/>
    </source>
</evidence>
<comment type="similarity">
    <text evidence="2">Belongs to the TAF8 family.</text>
</comment>
<dbReference type="OrthoDB" id="2193813at2759"/>
<accession>A0A163E9P8</accession>
<keyword evidence="4" id="KW-0805">Transcription regulation</keyword>
<feature type="compositionally biased region" description="Acidic residues" evidence="7">
    <location>
        <begin position="298"/>
        <end position="308"/>
    </location>
</feature>
<feature type="region of interest" description="Disordered" evidence="7">
    <location>
        <begin position="246"/>
        <end position="312"/>
    </location>
</feature>
<evidence type="ECO:0000256" key="5">
    <source>
        <dbReference type="ARBA" id="ARBA00023163"/>
    </source>
</evidence>
<organism evidence="8 9">
    <name type="scientific">Didymella rabiei</name>
    <name type="common">Chickpea ascochyta blight fungus</name>
    <name type="synonym">Mycosphaerella rabiei</name>
    <dbReference type="NCBI Taxonomy" id="5454"/>
    <lineage>
        <taxon>Eukaryota</taxon>
        <taxon>Fungi</taxon>
        <taxon>Dikarya</taxon>
        <taxon>Ascomycota</taxon>
        <taxon>Pezizomycotina</taxon>
        <taxon>Dothideomycetes</taxon>
        <taxon>Pleosporomycetidae</taxon>
        <taxon>Pleosporales</taxon>
        <taxon>Pleosporineae</taxon>
        <taxon>Didymellaceae</taxon>
        <taxon>Ascochyta</taxon>
    </lineage>
</organism>
<feature type="compositionally biased region" description="Pro residues" evidence="7">
    <location>
        <begin position="163"/>
        <end position="172"/>
    </location>
</feature>
<dbReference type="PANTHER" id="PTHR46469">
    <property type="entry name" value="TRANSCRIPTION INITIATION FACTOR TFIID SUBUNIT 8"/>
    <property type="match status" value="1"/>
</dbReference>
<evidence type="ECO:0000313" key="9">
    <source>
        <dbReference type="Proteomes" id="UP000076837"/>
    </source>
</evidence>
<keyword evidence="6" id="KW-0539">Nucleus</keyword>
<feature type="region of interest" description="Disordered" evidence="7">
    <location>
        <begin position="162"/>
        <end position="183"/>
    </location>
</feature>
<dbReference type="Proteomes" id="UP000076837">
    <property type="component" value="Unassembled WGS sequence"/>
</dbReference>
<proteinExistence type="inferred from homology"/>
<dbReference type="InterPro" id="IPR006565">
    <property type="entry name" value="BTP"/>
</dbReference>
<feature type="region of interest" description="Disordered" evidence="7">
    <location>
        <begin position="1"/>
        <end position="36"/>
    </location>
</feature>
<keyword evidence="5" id="KW-0804">Transcription</keyword>
<dbReference type="GO" id="GO:0005669">
    <property type="term" value="C:transcription factor TFIID complex"/>
    <property type="evidence" value="ECO:0007669"/>
    <property type="project" value="InterPro"/>
</dbReference>
<dbReference type="PANTHER" id="PTHR46469:SF1">
    <property type="entry name" value="TRANSCRIPTION INITIATION FACTOR TFIID SUBUNIT 8"/>
    <property type="match status" value="1"/>
</dbReference>
<dbReference type="Pfam" id="PF10406">
    <property type="entry name" value="TAF8_C"/>
    <property type="match status" value="1"/>
</dbReference>
<sequence>MPGLISPSSASSGGAFAAMKRPHDGEGPAPHGAPPKKRKVLHQLHYTQPVQHIVDPIAAEFGFGDSKDFYDQQLRRAIAIQCRTLGFESARPDALEEFRGLVDSYMTKFLANVRMSMTSARRTETVAHDWIYALANAGLHGSAALEPHFDTGEIPPSILQPQFEPPAPPEPQPISTDALLGPELSGRTDKEARAYIPKHFPPFPSKNTYKATPVFTKRENDPRKIREKATEEGILAEQSLRKLMAAQKAGIQKQTAGKRKRSKRMKESDRLWQEAMTDLLKEEKEHEKSEARQRAREEEAEAEADDEGWNAPLVERQLRQPIVDRNVNLEEGVHVNYDQRSWRKSARGV</sequence>
<dbReference type="CDD" id="cd08049">
    <property type="entry name" value="TAF8"/>
    <property type="match status" value="1"/>
</dbReference>
<evidence type="ECO:0000256" key="1">
    <source>
        <dbReference type="ARBA" id="ARBA00004123"/>
    </source>
</evidence>
<evidence type="ECO:0000256" key="7">
    <source>
        <dbReference type="SAM" id="MobiDB-lite"/>
    </source>
</evidence>
<dbReference type="EMBL" id="JYNV01000192">
    <property type="protein sequence ID" value="KZM23591.1"/>
    <property type="molecule type" value="Genomic_DNA"/>
</dbReference>
<dbReference type="InterPro" id="IPR019473">
    <property type="entry name" value="TFIID_su8_C"/>
</dbReference>
<feature type="compositionally biased region" description="Basic and acidic residues" evidence="7">
    <location>
        <begin position="216"/>
        <end position="231"/>
    </location>
</feature>
<dbReference type="CDD" id="cd00076">
    <property type="entry name" value="HFD_SF"/>
    <property type="match status" value="1"/>
</dbReference>
<dbReference type="GO" id="GO:0006367">
    <property type="term" value="P:transcription initiation at RNA polymerase II promoter"/>
    <property type="evidence" value="ECO:0007669"/>
    <property type="project" value="TreeGrafter"/>
</dbReference>
<dbReference type="InterPro" id="IPR037818">
    <property type="entry name" value="TAF8"/>
</dbReference>
<protein>
    <recommendedName>
        <fullName evidence="3">Transcription initiation factor TFIID subunit 8</fullName>
    </recommendedName>
</protein>